<keyword evidence="1" id="KW-0812">Transmembrane</keyword>
<dbReference type="AlphaFoldDB" id="A0A6C0ITB7"/>
<evidence type="ECO:0000313" key="2">
    <source>
        <dbReference type="EMBL" id="QHT96448.1"/>
    </source>
</evidence>
<keyword evidence="1" id="KW-0472">Membrane</keyword>
<dbReference type="EMBL" id="MN740257">
    <property type="protein sequence ID" value="QHT96448.1"/>
    <property type="molecule type" value="Genomic_DNA"/>
</dbReference>
<reference evidence="2" key="1">
    <citation type="journal article" date="2020" name="Nature">
        <title>Giant virus diversity and host interactions through global metagenomics.</title>
        <authorList>
            <person name="Schulz F."/>
            <person name="Roux S."/>
            <person name="Paez-Espino D."/>
            <person name="Jungbluth S."/>
            <person name="Walsh D.A."/>
            <person name="Denef V.J."/>
            <person name="McMahon K.D."/>
            <person name="Konstantinidis K.T."/>
            <person name="Eloe-Fadrosh E.A."/>
            <person name="Kyrpides N.C."/>
            <person name="Woyke T."/>
        </authorList>
    </citation>
    <scope>NUCLEOTIDE SEQUENCE</scope>
    <source>
        <strain evidence="2">GVMAG-M-3300024302-11</strain>
    </source>
</reference>
<feature type="transmembrane region" description="Helical" evidence="1">
    <location>
        <begin position="135"/>
        <end position="154"/>
    </location>
</feature>
<feature type="transmembrane region" description="Helical" evidence="1">
    <location>
        <begin position="83"/>
        <end position="105"/>
    </location>
</feature>
<protein>
    <submittedName>
        <fullName evidence="2">Uncharacterized protein</fullName>
    </submittedName>
</protein>
<sequence length="188" mass="22122">MICMTECLLSAAFIGANAMLLIADTSKSEYKKLYKSLSDEKKLAFDKIKRERIYIWIKASIFAIFVSITFSKFQHYLFDSNVLFNKSCINTLIFYGVQHLVYMLYPKSDWELNHIENNSQAKMWLSKYKSMQNKWYIGFVLGIVGYYFLSITIFKSKNLNMNETNQFIANADYDLQSDNFPNVIMRFI</sequence>
<organism evidence="2">
    <name type="scientific">viral metagenome</name>
    <dbReference type="NCBI Taxonomy" id="1070528"/>
    <lineage>
        <taxon>unclassified sequences</taxon>
        <taxon>metagenomes</taxon>
        <taxon>organismal metagenomes</taxon>
    </lineage>
</organism>
<proteinExistence type="predicted"/>
<feature type="transmembrane region" description="Helical" evidence="1">
    <location>
        <begin position="53"/>
        <end position="71"/>
    </location>
</feature>
<name>A0A6C0ITB7_9ZZZZ</name>
<evidence type="ECO:0000256" key="1">
    <source>
        <dbReference type="SAM" id="Phobius"/>
    </source>
</evidence>
<keyword evidence="1" id="KW-1133">Transmembrane helix</keyword>
<accession>A0A6C0ITB7</accession>